<organism evidence="3 4">
    <name type="scientific">Oleomonas cavernae</name>
    <dbReference type="NCBI Taxonomy" id="2320859"/>
    <lineage>
        <taxon>Bacteria</taxon>
        <taxon>Pseudomonadati</taxon>
        <taxon>Pseudomonadota</taxon>
        <taxon>Alphaproteobacteria</taxon>
        <taxon>Acetobacterales</taxon>
        <taxon>Acetobacteraceae</taxon>
        <taxon>Oleomonas</taxon>
    </lineage>
</organism>
<evidence type="ECO:0000313" key="3">
    <source>
        <dbReference type="EMBL" id="RJF80657.1"/>
    </source>
</evidence>
<dbReference type="Proteomes" id="UP000284605">
    <property type="component" value="Unassembled WGS sequence"/>
</dbReference>
<name>A0A418VU28_9PROT</name>
<sequence length="154" mass="16211">MQGPATPLGQPRMTPDDALRAAVEKGPAGYVAATITLPTQQAPAWRVVLTGDGVNATVNVDDATGAVRLPPAPAQPSSGDLIARWMRWLHVGTNTGLVWQAVIFVGGLLPALFAVTGIMMWLRRRKTEQAMAARRARNQARGALPQPNAGAGAE</sequence>
<accession>A0A418VU28</accession>
<gene>
    <name evidence="3" type="ORF">D3874_26495</name>
</gene>
<feature type="transmembrane region" description="Helical" evidence="2">
    <location>
        <begin position="97"/>
        <end position="122"/>
    </location>
</feature>
<dbReference type="AlphaFoldDB" id="A0A418VU28"/>
<keyword evidence="2" id="KW-0812">Transmembrane</keyword>
<keyword evidence="4" id="KW-1185">Reference proteome</keyword>
<evidence type="ECO:0000256" key="2">
    <source>
        <dbReference type="SAM" id="Phobius"/>
    </source>
</evidence>
<evidence type="ECO:0000256" key="1">
    <source>
        <dbReference type="SAM" id="MobiDB-lite"/>
    </source>
</evidence>
<comment type="caution">
    <text evidence="3">The sequence shown here is derived from an EMBL/GenBank/DDBJ whole genome shotgun (WGS) entry which is preliminary data.</text>
</comment>
<keyword evidence="2" id="KW-0472">Membrane</keyword>
<protein>
    <submittedName>
        <fullName evidence="3">PepSY domain-containing protein</fullName>
    </submittedName>
</protein>
<dbReference type="EMBL" id="QYUK01000016">
    <property type="protein sequence ID" value="RJF80657.1"/>
    <property type="molecule type" value="Genomic_DNA"/>
</dbReference>
<dbReference type="InterPro" id="IPR005625">
    <property type="entry name" value="PepSY-ass_TM"/>
</dbReference>
<keyword evidence="2" id="KW-1133">Transmembrane helix</keyword>
<dbReference type="PANTHER" id="PTHR34219">
    <property type="entry name" value="IRON-REGULATED INNER MEMBRANE PROTEIN-RELATED"/>
    <property type="match status" value="1"/>
</dbReference>
<dbReference type="Pfam" id="PF03929">
    <property type="entry name" value="PepSY_TM"/>
    <property type="match status" value="1"/>
</dbReference>
<feature type="region of interest" description="Disordered" evidence="1">
    <location>
        <begin position="132"/>
        <end position="154"/>
    </location>
</feature>
<reference evidence="3 4" key="1">
    <citation type="submission" date="2018-09" db="EMBL/GenBank/DDBJ databases">
        <authorList>
            <person name="Zhu H."/>
        </authorList>
    </citation>
    <scope>NUCLEOTIDE SEQUENCE [LARGE SCALE GENOMIC DNA]</scope>
    <source>
        <strain evidence="3 4">K1W22B-8</strain>
    </source>
</reference>
<evidence type="ECO:0000313" key="4">
    <source>
        <dbReference type="Proteomes" id="UP000284605"/>
    </source>
</evidence>
<proteinExistence type="predicted"/>
<dbReference type="PANTHER" id="PTHR34219:SF3">
    <property type="entry name" value="BLL7967 PROTEIN"/>
    <property type="match status" value="1"/>
</dbReference>